<sequence length="147" mass="17393">MYNLNTMREHELNYSSLLTNNQLNCVNTCYPVNLYDTCSCFLDHGRLYKEYTFLSARRRRRYTTLAQRRAANVRERRRMISLNDAFDSLRKAVPTFAYEKKLSRIETLRLAILYIGFLQELINSKDPKNILLTKAKSSELKVRAEIK</sequence>
<dbReference type="EMBL" id="JBJQND010000011">
    <property type="protein sequence ID" value="KAL3862267.1"/>
    <property type="molecule type" value="Genomic_DNA"/>
</dbReference>
<dbReference type="SMART" id="SM00353">
    <property type="entry name" value="HLH"/>
    <property type="match status" value="1"/>
</dbReference>
<organism evidence="2 3">
    <name type="scientific">Sinanodonta woodiana</name>
    <name type="common">Chinese pond mussel</name>
    <name type="synonym">Anodonta woodiana</name>
    <dbReference type="NCBI Taxonomy" id="1069815"/>
    <lineage>
        <taxon>Eukaryota</taxon>
        <taxon>Metazoa</taxon>
        <taxon>Spiralia</taxon>
        <taxon>Lophotrochozoa</taxon>
        <taxon>Mollusca</taxon>
        <taxon>Bivalvia</taxon>
        <taxon>Autobranchia</taxon>
        <taxon>Heteroconchia</taxon>
        <taxon>Palaeoheterodonta</taxon>
        <taxon>Unionida</taxon>
        <taxon>Unionoidea</taxon>
        <taxon>Unionidae</taxon>
        <taxon>Unioninae</taxon>
        <taxon>Sinanodonta</taxon>
    </lineage>
</organism>
<dbReference type="InterPro" id="IPR011598">
    <property type="entry name" value="bHLH_dom"/>
</dbReference>
<dbReference type="PROSITE" id="PS50888">
    <property type="entry name" value="BHLH"/>
    <property type="match status" value="1"/>
</dbReference>
<gene>
    <name evidence="2" type="ORF">ACJMK2_008249</name>
</gene>
<dbReference type="PANTHER" id="PTHR23349:SF63">
    <property type="entry name" value="FER3-LIKE PROTEIN"/>
    <property type="match status" value="1"/>
</dbReference>
<dbReference type="AlphaFoldDB" id="A0ABD3VP19"/>
<accession>A0ABD3VP19</accession>
<name>A0ABD3VP19_SINWO</name>
<feature type="domain" description="BHLH" evidence="1">
    <location>
        <begin position="66"/>
        <end position="118"/>
    </location>
</feature>
<dbReference type="PANTHER" id="PTHR23349">
    <property type="entry name" value="BASIC HELIX-LOOP-HELIX TRANSCRIPTION FACTOR, TWIST"/>
    <property type="match status" value="1"/>
</dbReference>
<dbReference type="InterPro" id="IPR050283">
    <property type="entry name" value="E-box_TF_Regulators"/>
</dbReference>
<protein>
    <recommendedName>
        <fullName evidence="1">BHLH domain-containing protein</fullName>
    </recommendedName>
</protein>
<evidence type="ECO:0000313" key="3">
    <source>
        <dbReference type="Proteomes" id="UP001634394"/>
    </source>
</evidence>
<dbReference type="Pfam" id="PF00010">
    <property type="entry name" value="HLH"/>
    <property type="match status" value="1"/>
</dbReference>
<keyword evidence="3" id="KW-1185">Reference proteome</keyword>
<proteinExistence type="predicted"/>
<dbReference type="InterPro" id="IPR036638">
    <property type="entry name" value="HLH_DNA-bd_sf"/>
</dbReference>
<comment type="caution">
    <text evidence="2">The sequence shown here is derived from an EMBL/GenBank/DDBJ whole genome shotgun (WGS) entry which is preliminary data.</text>
</comment>
<evidence type="ECO:0000259" key="1">
    <source>
        <dbReference type="PROSITE" id="PS50888"/>
    </source>
</evidence>
<evidence type="ECO:0000313" key="2">
    <source>
        <dbReference type="EMBL" id="KAL3862267.1"/>
    </source>
</evidence>
<dbReference type="SUPFAM" id="SSF47459">
    <property type="entry name" value="HLH, helix-loop-helix DNA-binding domain"/>
    <property type="match status" value="1"/>
</dbReference>
<dbReference type="Gene3D" id="4.10.280.10">
    <property type="entry name" value="Helix-loop-helix DNA-binding domain"/>
    <property type="match status" value="1"/>
</dbReference>
<dbReference type="Proteomes" id="UP001634394">
    <property type="component" value="Unassembled WGS sequence"/>
</dbReference>
<reference evidence="2 3" key="1">
    <citation type="submission" date="2024-11" db="EMBL/GenBank/DDBJ databases">
        <title>Chromosome-level genome assembly of the freshwater bivalve Anodonta woodiana.</title>
        <authorList>
            <person name="Chen X."/>
        </authorList>
    </citation>
    <scope>NUCLEOTIDE SEQUENCE [LARGE SCALE GENOMIC DNA]</scope>
    <source>
        <strain evidence="2">MN2024</strain>
        <tissue evidence="2">Gills</tissue>
    </source>
</reference>